<evidence type="ECO:0000313" key="2">
    <source>
        <dbReference type="EMBL" id="KAL1263303.1"/>
    </source>
</evidence>
<organism evidence="3 4">
    <name type="scientific">Cirrhinus molitorella</name>
    <name type="common">mud carp</name>
    <dbReference type="NCBI Taxonomy" id="172907"/>
    <lineage>
        <taxon>Eukaryota</taxon>
        <taxon>Metazoa</taxon>
        <taxon>Chordata</taxon>
        <taxon>Craniata</taxon>
        <taxon>Vertebrata</taxon>
        <taxon>Euteleostomi</taxon>
        <taxon>Actinopterygii</taxon>
        <taxon>Neopterygii</taxon>
        <taxon>Teleostei</taxon>
        <taxon>Ostariophysi</taxon>
        <taxon>Cypriniformes</taxon>
        <taxon>Cyprinidae</taxon>
        <taxon>Labeoninae</taxon>
        <taxon>Labeonini</taxon>
        <taxon>Cirrhinus</taxon>
    </lineage>
</organism>
<gene>
    <name evidence="2" type="ORF">QQF64_006042</name>
    <name evidence="3" type="ORF">QQF64_025851</name>
</gene>
<accession>A0ABR3NQ71</accession>
<proteinExistence type="predicted"/>
<dbReference type="EMBL" id="JAYMGO010000013">
    <property type="protein sequence ID" value="KAL1263303.1"/>
    <property type="molecule type" value="Genomic_DNA"/>
</dbReference>
<keyword evidence="4" id="KW-1185">Reference proteome</keyword>
<evidence type="ECO:0000256" key="1">
    <source>
        <dbReference type="SAM" id="MobiDB-lite"/>
    </source>
</evidence>
<dbReference type="EMBL" id="JAYMGO010000003">
    <property type="protein sequence ID" value="KAL1279178.1"/>
    <property type="molecule type" value="Genomic_DNA"/>
</dbReference>
<feature type="compositionally biased region" description="Polar residues" evidence="1">
    <location>
        <begin position="56"/>
        <end position="68"/>
    </location>
</feature>
<comment type="caution">
    <text evidence="3">The sequence shown here is derived from an EMBL/GenBank/DDBJ whole genome shotgun (WGS) entry which is preliminary data.</text>
</comment>
<evidence type="ECO:0000313" key="3">
    <source>
        <dbReference type="EMBL" id="KAL1279178.1"/>
    </source>
</evidence>
<name>A0ABR3NQ71_9TELE</name>
<dbReference type="Proteomes" id="UP001558613">
    <property type="component" value="Unassembled WGS sequence"/>
</dbReference>
<protein>
    <submittedName>
        <fullName evidence="3">Uncharacterized protein</fullName>
    </submittedName>
</protein>
<sequence length="93" mass="10382">MDCWPSYPLPDMGYSVRGNNRRPPNLKETKTTIYPSQSLRTRHKETSSPRPGTVASARSSAVLTSKDSPPNKHKPHTFIDSIRTTAQVFIALT</sequence>
<evidence type="ECO:0000313" key="4">
    <source>
        <dbReference type="Proteomes" id="UP001558613"/>
    </source>
</evidence>
<feature type="region of interest" description="Disordered" evidence="1">
    <location>
        <begin position="1"/>
        <end position="77"/>
    </location>
</feature>
<reference evidence="3 4" key="1">
    <citation type="submission" date="2023-09" db="EMBL/GenBank/DDBJ databases">
        <authorList>
            <person name="Wang M."/>
        </authorList>
    </citation>
    <scope>NUCLEOTIDE SEQUENCE [LARGE SCALE GENOMIC DNA]</scope>
    <source>
        <strain evidence="3">GT-2023</strain>
        <tissue evidence="3">Liver</tissue>
    </source>
</reference>